<dbReference type="InterPro" id="IPR011009">
    <property type="entry name" value="Kinase-like_dom_sf"/>
</dbReference>
<dbReference type="PROSITE" id="PS50011">
    <property type="entry name" value="PROTEIN_KINASE_DOM"/>
    <property type="match status" value="1"/>
</dbReference>
<evidence type="ECO:0000259" key="1">
    <source>
        <dbReference type="PROSITE" id="PS50011"/>
    </source>
</evidence>
<feature type="domain" description="Protein kinase" evidence="1">
    <location>
        <begin position="1"/>
        <end position="125"/>
    </location>
</feature>
<dbReference type="EMBL" id="AUPC02000098">
    <property type="protein sequence ID" value="POG72198.1"/>
    <property type="molecule type" value="Genomic_DNA"/>
</dbReference>
<comment type="caution">
    <text evidence="2">The sequence shown here is derived from an EMBL/GenBank/DDBJ whole genome shotgun (WGS) entry which is preliminary data.</text>
</comment>
<dbReference type="GO" id="GO:0004672">
    <property type="term" value="F:protein kinase activity"/>
    <property type="evidence" value="ECO:0007669"/>
    <property type="project" value="InterPro"/>
</dbReference>
<dbReference type="GO" id="GO:0005524">
    <property type="term" value="F:ATP binding"/>
    <property type="evidence" value="ECO:0007669"/>
    <property type="project" value="InterPro"/>
</dbReference>
<reference evidence="2 3" key="2">
    <citation type="journal article" date="2018" name="New Phytol.">
        <title>High intraspecific genome diversity in the model arbuscular mycorrhizal symbiont Rhizophagus irregularis.</title>
        <authorList>
            <person name="Chen E.C.H."/>
            <person name="Morin E."/>
            <person name="Beaudet D."/>
            <person name="Noel J."/>
            <person name="Yildirir G."/>
            <person name="Ndikumana S."/>
            <person name="Charron P."/>
            <person name="St-Onge C."/>
            <person name="Giorgi J."/>
            <person name="Kruger M."/>
            <person name="Marton T."/>
            <person name="Ropars J."/>
            <person name="Grigoriev I.V."/>
            <person name="Hainaut M."/>
            <person name="Henrissat B."/>
            <person name="Roux C."/>
            <person name="Martin F."/>
            <person name="Corradi N."/>
        </authorList>
    </citation>
    <scope>NUCLEOTIDE SEQUENCE [LARGE SCALE GENOMIC DNA]</scope>
    <source>
        <strain evidence="2 3">DAOM 197198</strain>
    </source>
</reference>
<dbReference type="InterPro" id="IPR001245">
    <property type="entry name" value="Ser-Thr/Tyr_kinase_cat_dom"/>
</dbReference>
<evidence type="ECO:0000313" key="2">
    <source>
        <dbReference type="EMBL" id="POG72198.1"/>
    </source>
</evidence>
<sequence>MRTTCITDMGLCKPAYYDKLENTDNTVYGVLPYMAPEVIREGHYTQASDIYSFGIIMYETISKTPPYPDINHDEYLATEICKGLRPNFNIKVPQLIVYLIKRCLDANPSNRPNAKDLSRTINEWNIELNQYRNKQPELVESELIKQMLDINDNSSSTNISNLPFTHPGAIYASRPFKFNNLPEPKNSNNYYENCDNITEIIYSGELSKSNSECLECEIV</sequence>
<dbReference type="Pfam" id="PF07714">
    <property type="entry name" value="PK_Tyr_Ser-Thr"/>
    <property type="match status" value="1"/>
</dbReference>
<feature type="non-terminal residue" evidence="2">
    <location>
        <position position="219"/>
    </location>
</feature>
<dbReference type="SUPFAM" id="SSF56112">
    <property type="entry name" value="Protein kinase-like (PK-like)"/>
    <property type="match status" value="1"/>
</dbReference>
<protein>
    <submittedName>
        <fullName evidence="2">Kinase-like domain-containing protein</fullName>
    </submittedName>
</protein>
<gene>
    <name evidence="2" type="ORF">GLOIN_2v1597690</name>
</gene>
<dbReference type="PANTHER" id="PTHR45756">
    <property type="entry name" value="PALMITOYLTRANSFERASE"/>
    <property type="match status" value="1"/>
</dbReference>
<dbReference type="InterPro" id="IPR053215">
    <property type="entry name" value="TKL_Ser/Thr_kinase"/>
</dbReference>
<dbReference type="VEuPathDB" id="FungiDB:RhiirFUN_000183"/>
<keyword evidence="3" id="KW-1185">Reference proteome</keyword>
<organism evidence="2 3">
    <name type="scientific">Rhizophagus irregularis (strain DAOM 181602 / DAOM 197198 / MUCL 43194)</name>
    <name type="common">Arbuscular mycorrhizal fungus</name>
    <name type="synonym">Glomus intraradices</name>
    <dbReference type="NCBI Taxonomy" id="747089"/>
    <lineage>
        <taxon>Eukaryota</taxon>
        <taxon>Fungi</taxon>
        <taxon>Fungi incertae sedis</taxon>
        <taxon>Mucoromycota</taxon>
        <taxon>Glomeromycotina</taxon>
        <taxon>Glomeromycetes</taxon>
        <taxon>Glomerales</taxon>
        <taxon>Glomeraceae</taxon>
        <taxon>Rhizophagus</taxon>
    </lineage>
</organism>
<dbReference type="Proteomes" id="UP000018888">
    <property type="component" value="Unassembled WGS sequence"/>
</dbReference>
<accession>A0A2P4Q3L6</accession>
<evidence type="ECO:0000313" key="3">
    <source>
        <dbReference type="Proteomes" id="UP000018888"/>
    </source>
</evidence>
<reference evidence="2 3" key="1">
    <citation type="journal article" date="2013" name="Proc. Natl. Acad. Sci. U.S.A.">
        <title>Genome of an arbuscular mycorrhizal fungus provides insight into the oldest plant symbiosis.</title>
        <authorList>
            <person name="Tisserant E."/>
            <person name="Malbreil M."/>
            <person name="Kuo A."/>
            <person name="Kohler A."/>
            <person name="Symeonidi A."/>
            <person name="Balestrini R."/>
            <person name="Charron P."/>
            <person name="Duensing N."/>
            <person name="Frei Dit Frey N."/>
            <person name="Gianinazzi-Pearson V."/>
            <person name="Gilbert L.B."/>
            <person name="Handa Y."/>
            <person name="Herr J.R."/>
            <person name="Hijri M."/>
            <person name="Koul R."/>
            <person name="Kawaguchi M."/>
            <person name="Krajinski F."/>
            <person name="Lammers P.J."/>
            <person name="Masclaux F.G."/>
            <person name="Murat C."/>
            <person name="Morin E."/>
            <person name="Ndikumana S."/>
            <person name="Pagni M."/>
            <person name="Petitpierre D."/>
            <person name="Requena N."/>
            <person name="Rosikiewicz P."/>
            <person name="Riley R."/>
            <person name="Saito K."/>
            <person name="San Clemente H."/>
            <person name="Shapiro H."/>
            <person name="van Tuinen D."/>
            <person name="Becard G."/>
            <person name="Bonfante P."/>
            <person name="Paszkowski U."/>
            <person name="Shachar-Hill Y.Y."/>
            <person name="Tuskan G.A."/>
            <person name="Young P.W."/>
            <person name="Sanders I.R."/>
            <person name="Henrissat B."/>
            <person name="Rensing S.A."/>
            <person name="Grigoriev I.V."/>
            <person name="Corradi N."/>
            <person name="Roux C."/>
            <person name="Martin F."/>
        </authorList>
    </citation>
    <scope>NUCLEOTIDE SEQUENCE [LARGE SCALE GENOMIC DNA]</scope>
    <source>
        <strain evidence="2 3">DAOM 197198</strain>
    </source>
</reference>
<dbReference type="InterPro" id="IPR000719">
    <property type="entry name" value="Prot_kinase_dom"/>
</dbReference>
<proteinExistence type="predicted"/>
<dbReference type="Gene3D" id="1.10.510.10">
    <property type="entry name" value="Transferase(Phosphotransferase) domain 1"/>
    <property type="match status" value="1"/>
</dbReference>
<dbReference type="AlphaFoldDB" id="A0A2P4Q3L6"/>
<dbReference type="PANTHER" id="PTHR45756:SF1">
    <property type="entry name" value="PROTEIN KINASE DOMAIN CONTAINING PROTEIN"/>
    <property type="match status" value="1"/>
</dbReference>
<name>A0A2P4Q3L6_RHIID</name>